<protein>
    <recommendedName>
        <fullName evidence="3">DNA polymerase epsilon subunit 3</fullName>
    </recommendedName>
</protein>
<dbReference type="InterPro" id="IPR003958">
    <property type="entry name" value="CBFA_NFYB_domain"/>
</dbReference>
<feature type="domain" description="Transcription factor CBF/NF-Y/archaeal histone" evidence="4">
    <location>
        <begin position="10"/>
        <end position="73"/>
    </location>
</feature>
<dbReference type="SUPFAM" id="SSF47113">
    <property type="entry name" value="Histone-fold"/>
    <property type="match status" value="1"/>
</dbReference>
<dbReference type="GO" id="GO:0008622">
    <property type="term" value="C:epsilon DNA polymerase complex"/>
    <property type="evidence" value="ECO:0007669"/>
    <property type="project" value="TreeGrafter"/>
</dbReference>
<dbReference type="GO" id="GO:0031490">
    <property type="term" value="F:chromatin DNA binding"/>
    <property type="evidence" value="ECO:0007669"/>
    <property type="project" value="TreeGrafter"/>
</dbReference>
<dbReference type="GO" id="GO:0006974">
    <property type="term" value="P:DNA damage response"/>
    <property type="evidence" value="ECO:0007669"/>
    <property type="project" value="TreeGrafter"/>
</dbReference>
<dbReference type="PANTHER" id="PTHR46172:SF1">
    <property type="entry name" value="DNA POLYMERASE EPSILON SUBUNIT 3"/>
    <property type="match status" value="1"/>
</dbReference>
<dbReference type="OMA" id="KQNHRTI"/>
<accession>A0A7I5EAN2</accession>
<dbReference type="Proteomes" id="UP000025227">
    <property type="component" value="Unplaced"/>
</dbReference>
<dbReference type="Gene3D" id="1.10.20.10">
    <property type="entry name" value="Histone, subunit A"/>
    <property type="match status" value="1"/>
</dbReference>
<dbReference type="GO" id="GO:0046982">
    <property type="term" value="F:protein heterodimerization activity"/>
    <property type="evidence" value="ECO:0007669"/>
    <property type="project" value="InterPro"/>
</dbReference>
<evidence type="ECO:0000256" key="2">
    <source>
        <dbReference type="ARBA" id="ARBA00023242"/>
    </source>
</evidence>
<dbReference type="GO" id="GO:0031507">
    <property type="term" value="P:heterochromatin formation"/>
    <property type="evidence" value="ECO:0007669"/>
    <property type="project" value="TreeGrafter"/>
</dbReference>
<dbReference type="InterPro" id="IPR051377">
    <property type="entry name" value="DNA_Pol-Epsilon_Subunit"/>
</dbReference>
<evidence type="ECO:0000313" key="6">
    <source>
        <dbReference type="WBParaSite" id="HCON_00106770-00001"/>
    </source>
</evidence>
<sequence>MNDPKIDDLRLPMAVLNRVMKTVLPNGAAVSKDARTYIMRASSVFILYILSQAEEHAMSKKRKTVNVEDVMFVLKANGFDSIYESMNNAFDAYKASRPSKILKTKGPKRDERPSAPNPIERVKDIVLLGQGSDAGDIEDIIN</sequence>
<dbReference type="GO" id="GO:0006272">
    <property type="term" value="P:leading strand elongation"/>
    <property type="evidence" value="ECO:0007669"/>
    <property type="project" value="TreeGrafter"/>
</dbReference>
<dbReference type="InterPro" id="IPR009072">
    <property type="entry name" value="Histone-fold"/>
</dbReference>
<evidence type="ECO:0000313" key="5">
    <source>
        <dbReference type="Proteomes" id="UP000025227"/>
    </source>
</evidence>
<dbReference type="WBParaSite" id="HCON_00106770-00001">
    <property type="protein sequence ID" value="HCON_00106770-00001"/>
    <property type="gene ID" value="HCON_00106770"/>
</dbReference>
<organism evidence="5 6">
    <name type="scientific">Haemonchus contortus</name>
    <name type="common">Barber pole worm</name>
    <dbReference type="NCBI Taxonomy" id="6289"/>
    <lineage>
        <taxon>Eukaryota</taxon>
        <taxon>Metazoa</taxon>
        <taxon>Ecdysozoa</taxon>
        <taxon>Nematoda</taxon>
        <taxon>Chromadorea</taxon>
        <taxon>Rhabditida</taxon>
        <taxon>Rhabditina</taxon>
        <taxon>Rhabditomorpha</taxon>
        <taxon>Strongyloidea</taxon>
        <taxon>Trichostrongylidae</taxon>
        <taxon>Haemonchus</taxon>
    </lineage>
</organism>
<keyword evidence="2" id="KW-0539">Nucleus</keyword>
<keyword evidence="5" id="KW-1185">Reference proteome</keyword>
<proteinExistence type="predicted"/>
<dbReference type="PANTHER" id="PTHR46172">
    <property type="entry name" value="DNA POLYMERASE EPSILON SUBUNIT 3"/>
    <property type="match status" value="1"/>
</dbReference>
<comment type="subcellular location">
    <subcellularLocation>
        <location evidence="1">Nucleus</location>
    </subcellularLocation>
</comment>
<evidence type="ECO:0000256" key="3">
    <source>
        <dbReference type="ARBA" id="ARBA00039793"/>
    </source>
</evidence>
<evidence type="ECO:0000259" key="4">
    <source>
        <dbReference type="Pfam" id="PF00808"/>
    </source>
</evidence>
<dbReference type="Pfam" id="PF00808">
    <property type="entry name" value="CBFD_NFYB_HMF"/>
    <property type="match status" value="1"/>
</dbReference>
<evidence type="ECO:0000256" key="1">
    <source>
        <dbReference type="ARBA" id="ARBA00004123"/>
    </source>
</evidence>
<dbReference type="AlphaFoldDB" id="A0A7I5EAN2"/>
<dbReference type="OrthoDB" id="1707486at2759"/>
<reference evidence="6" key="1">
    <citation type="submission" date="2020-12" db="UniProtKB">
        <authorList>
            <consortium name="WormBaseParasite"/>
        </authorList>
    </citation>
    <scope>IDENTIFICATION</scope>
    <source>
        <strain evidence="6">MHco3</strain>
    </source>
</reference>
<dbReference type="GO" id="GO:0008623">
    <property type="term" value="C:CHRAC"/>
    <property type="evidence" value="ECO:0007669"/>
    <property type="project" value="TreeGrafter"/>
</dbReference>
<dbReference type="CDD" id="cd22928">
    <property type="entry name" value="HFD_POLE3_DPB4"/>
    <property type="match status" value="1"/>
</dbReference>
<name>A0A7I5EAN2_HAECO</name>